<comment type="catalytic activity">
    <reaction evidence="10 11">
        <text>a lipid X + a UDP-2-N,3-O-bis[(3R)-3-hydroxyacyl]-alpha-D-glucosamine = a lipid A disaccharide + UDP + H(+)</text>
        <dbReference type="Rhea" id="RHEA:67828"/>
        <dbReference type="ChEBI" id="CHEBI:15378"/>
        <dbReference type="ChEBI" id="CHEBI:58223"/>
        <dbReference type="ChEBI" id="CHEBI:137748"/>
        <dbReference type="ChEBI" id="CHEBI:176338"/>
        <dbReference type="ChEBI" id="CHEBI:176343"/>
        <dbReference type="EC" id="2.4.1.182"/>
    </reaction>
</comment>
<dbReference type="UniPathway" id="UPA00973"/>
<evidence type="ECO:0000256" key="11">
    <source>
        <dbReference type="HAMAP-Rule" id="MF_00392"/>
    </source>
</evidence>
<dbReference type="EMBL" id="MFNF01000025">
    <property type="protein sequence ID" value="OGH02112.1"/>
    <property type="molecule type" value="Genomic_DNA"/>
</dbReference>
<dbReference type="GO" id="GO:0016020">
    <property type="term" value="C:membrane"/>
    <property type="evidence" value="ECO:0007669"/>
    <property type="project" value="GOC"/>
</dbReference>
<accession>A0A1F6GVJ9</accession>
<keyword evidence="5 11" id="KW-0444">Lipid biosynthesis</keyword>
<dbReference type="GO" id="GO:0008915">
    <property type="term" value="F:lipid-A-disaccharide synthase activity"/>
    <property type="evidence" value="ECO:0007669"/>
    <property type="project" value="UniProtKB-UniRule"/>
</dbReference>
<evidence type="ECO:0000313" key="13">
    <source>
        <dbReference type="Proteomes" id="UP000177583"/>
    </source>
</evidence>
<comment type="similarity">
    <text evidence="2 11">Belongs to the LpxB family.</text>
</comment>
<keyword evidence="7 11" id="KW-0328">Glycosyltransferase</keyword>
<dbReference type="InterPro" id="IPR003835">
    <property type="entry name" value="Glyco_trans_19"/>
</dbReference>
<dbReference type="PANTHER" id="PTHR30372:SF4">
    <property type="entry name" value="LIPID-A-DISACCHARIDE SYNTHASE, MITOCHONDRIAL-RELATED"/>
    <property type="match status" value="1"/>
</dbReference>
<evidence type="ECO:0000313" key="12">
    <source>
        <dbReference type="EMBL" id="OGH02112.1"/>
    </source>
</evidence>
<name>A0A1F6GVJ9_9PROT</name>
<dbReference type="Proteomes" id="UP000177583">
    <property type="component" value="Unassembled WGS sequence"/>
</dbReference>
<dbReference type="PANTHER" id="PTHR30372">
    <property type="entry name" value="LIPID-A-DISACCHARIDE SYNTHASE"/>
    <property type="match status" value="1"/>
</dbReference>
<evidence type="ECO:0000256" key="6">
    <source>
        <dbReference type="ARBA" id="ARBA00022556"/>
    </source>
</evidence>
<dbReference type="HAMAP" id="MF_00392">
    <property type="entry name" value="LpxB"/>
    <property type="match status" value="1"/>
</dbReference>
<keyword evidence="9 11" id="KW-0443">Lipid metabolism</keyword>
<dbReference type="NCBIfam" id="TIGR00215">
    <property type="entry name" value="lpxB"/>
    <property type="match status" value="1"/>
</dbReference>
<protein>
    <recommendedName>
        <fullName evidence="4 11">Lipid-A-disaccharide synthase</fullName>
        <ecNumber evidence="3 11">2.4.1.182</ecNumber>
    </recommendedName>
</protein>
<evidence type="ECO:0000256" key="1">
    <source>
        <dbReference type="ARBA" id="ARBA00002056"/>
    </source>
</evidence>
<dbReference type="GO" id="GO:0009245">
    <property type="term" value="P:lipid A biosynthetic process"/>
    <property type="evidence" value="ECO:0007669"/>
    <property type="project" value="UniProtKB-UniRule"/>
</dbReference>
<dbReference type="EC" id="2.4.1.182" evidence="3 11"/>
<reference evidence="12 13" key="1">
    <citation type="journal article" date="2016" name="Nat. Commun.">
        <title>Thousands of microbial genomes shed light on interconnected biogeochemical processes in an aquifer system.</title>
        <authorList>
            <person name="Anantharaman K."/>
            <person name="Brown C.T."/>
            <person name="Hug L.A."/>
            <person name="Sharon I."/>
            <person name="Castelle C.J."/>
            <person name="Probst A.J."/>
            <person name="Thomas B.C."/>
            <person name="Singh A."/>
            <person name="Wilkins M.J."/>
            <person name="Karaoz U."/>
            <person name="Brodie E.L."/>
            <person name="Williams K.H."/>
            <person name="Hubbard S.S."/>
            <person name="Banfield J.F."/>
        </authorList>
    </citation>
    <scope>NUCLEOTIDE SEQUENCE [LARGE SCALE GENOMIC DNA]</scope>
</reference>
<organism evidence="12 13">
    <name type="scientific">Candidatus Lambdaproteobacteria bacterium RIFOXYD2_FULL_56_26</name>
    <dbReference type="NCBI Taxonomy" id="1817773"/>
    <lineage>
        <taxon>Bacteria</taxon>
        <taxon>Pseudomonadati</taxon>
        <taxon>Pseudomonadota</taxon>
        <taxon>Candidatus Lambdaproteobacteria</taxon>
    </lineage>
</organism>
<evidence type="ECO:0000256" key="10">
    <source>
        <dbReference type="ARBA" id="ARBA00048975"/>
    </source>
</evidence>
<comment type="caution">
    <text evidence="12">The sequence shown here is derived from an EMBL/GenBank/DDBJ whole genome shotgun (WGS) entry which is preliminary data.</text>
</comment>
<sequence>MIRLMVIAGEASGDLHGGHVLGQLKTLIPDLEAFGTGGPLLAEAGVELYYRAEEMAVIGFKEVLKNYSFYKSIFDKMVSLLDQRRPDAVFLVDYAGFNLRFAKEAKKRGIPVVFYVAPQVWAWKKGRIKEMKKVIDHLIVLFPFEVEFFAQEGILAQCFGHPLLDIVKPTQSRADFCTKMRLDPQKKLVALLPGSRRNEVAKHLPVLVEMANHLAQQLPGVQFVYPLAPTVAYEEVQSILGQVHAPLALAQGETYNAVAAADFAVVASGTATLETAILETPLLIFYKVAATTYAIGKYLLGIKAIGLPNIILGESLVPELVQSNTDPKVMADLVYGYLQDPAAHSVLKAHLKRLREKLGLPGAYQKTAQTLGQLLLDLQKDKA</sequence>
<keyword evidence="6 11" id="KW-0441">Lipid A biosynthesis</keyword>
<gene>
    <name evidence="11" type="primary">lpxB</name>
    <name evidence="12" type="ORF">A2557_05385</name>
</gene>
<evidence type="ECO:0000256" key="4">
    <source>
        <dbReference type="ARBA" id="ARBA00020902"/>
    </source>
</evidence>
<dbReference type="SUPFAM" id="SSF53756">
    <property type="entry name" value="UDP-Glycosyltransferase/glycogen phosphorylase"/>
    <property type="match status" value="1"/>
</dbReference>
<proteinExistence type="inferred from homology"/>
<dbReference type="Pfam" id="PF02684">
    <property type="entry name" value="LpxB"/>
    <property type="match status" value="1"/>
</dbReference>
<comment type="pathway">
    <text evidence="11">Bacterial outer membrane biogenesis; LPS lipid A biosynthesis.</text>
</comment>
<evidence type="ECO:0000256" key="5">
    <source>
        <dbReference type="ARBA" id="ARBA00022516"/>
    </source>
</evidence>
<dbReference type="AlphaFoldDB" id="A0A1F6GVJ9"/>
<evidence type="ECO:0000256" key="3">
    <source>
        <dbReference type="ARBA" id="ARBA00012687"/>
    </source>
</evidence>
<dbReference type="GO" id="GO:0005543">
    <property type="term" value="F:phospholipid binding"/>
    <property type="evidence" value="ECO:0007669"/>
    <property type="project" value="TreeGrafter"/>
</dbReference>
<evidence type="ECO:0000256" key="8">
    <source>
        <dbReference type="ARBA" id="ARBA00022679"/>
    </source>
</evidence>
<comment type="function">
    <text evidence="1 11">Condensation of UDP-2,3-diacylglucosamine and 2,3-diacylglucosamine-1-phosphate to form lipid A disaccharide, a precursor of lipid A, a phosphorylated glycolipid that anchors the lipopolysaccharide to the outer membrane of the cell.</text>
</comment>
<keyword evidence="8 11" id="KW-0808">Transferase</keyword>
<evidence type="ECO:0000256" key="9">
    <source>
        <dbReference type="ARBA" id="ARBA00023098"/>
    </source>
</evidence>
<evidence type="ECO:0000256" key="7">
    <source>
        <dbReference type="ARBA" id="ARBA00022676"/>
    </source>
</evidence>
<evidence type="ECO:0000256" key="2">
    <source>
        <dbReference type="ARBA" id="ARBA00007868"/>
    </source>
</evidence>